<reference evidence="2 3" key="1">
    <citation type="journal article" date="2016" name="Sci. Rep.">
        <title>Metabolic traits of an uncultured archaeal lineage -MSBL1- from brine pools of the Red Sea.</title>
        <authorList>
            <person name="Mwirichia R."/>
            <person name="Alam I."/>
            <person name="Rashid M."/>
            <person name="Vinu M."/>
            <person name="Ba-Alawi W."/>
            <person name="Anthony Kamau A."/>
            <person name="Kamanda Ngugi D."/>
            <person name="Goker M."/>
            <person name="Klenk H.P."/>
            <person name="Bajic V."/>
            <person name="Stingl U."/>
        </authorList>
    </citation>
    <scope>NUCLEOTIDE SEQUENCE [LARGE SCALE GENOMIC DNA]</scope>
    <source>
        <strain evidence="2">SCGC-AAA261D19</strain>
    </source>
</reference>
<dbReference type="InterPro" id="IPR004256">
    <property type="entry name" value="DUF234"/>
</dbReference>
<dbReference type="Pfam" id="PF03008">
    <property type="entry name" value="DUF234"/>
    <property type="match status" value="1"/>
</dbReference>
<keyword evidence="3" id="KW-1185">Reference proteome</keyword>
<dbReference type="AlphaFoldDB" id="A0A133V475"/>
<organism evidence="2 3">
    <name type="scientific">candidate division MSBL1 archaeon SCGC-AAA261D19</name>
    <dbReference type="NCBI Taxonomy" id="1698273"/>
    <lineage>
        <taxon>Archaea</taxon>
        <taxon>Methanobacteriati</taxon>
        <taxon>Methanobacteriota</taxon>
        <taxon>candidate division MSBL1</taxon>
    </lineage>
</organism>
<comment type="caution">
    <text evidence="2">The sequence shown here is derived from an EMBL/GenBank/DDBJ whole genome shotgun (WGS) entry which is preliminary data.</text>
</comment>
<dbReference type="PATRIC" id="fig|1698273.3.peg.717"/>
<dbReference type="PANTHER" id="PTHR34704">
    <property type="entry name" value="ATPASE"/>
    <property type="match status" value="1"/>
</dbReference>
<dbReference type="Proteomes" id="UP000070400">
    <property type="component" value="Unassembled WGS sequence"/>
</dbReference>
<protein>
    <recommendedName>
        <fullName evidence="1">DUF234 domain-containing protein</fullName>
    </recommendedName>
</protein>
<evidence type="ECO:0000313" key="2">
    <source>
        <dbReference type="EMBL" id="KXB01245.1"/>
    </source>
</evidence>
<name>A0A133V475_9EURY</name>
<evidence type="ECO:0000313" key="3">
    <source>
        <dbReference type="Proteomes" id="UP000070400"/>
    </source>
</evidence>
<evidence type="ECO:0000259" key="1">
    <source>
        <dbReference type="Pfam" id="PF03008"/>
    </source>
</evidence>
<feature type="domain" description="DUF234" evidence="1">
    <location>
        <begin position="1"/>
        <end position="41"/>
    </location>
</feature>
<accession>A0A133V475</accession>
<proteinExistence type="predicted"/>
<dbReference type="PANTHER" id="PTHR34704:SF2">
    <property type="entry name" value="ATPASE"/>
    <property type="match status" value="1"/>
</dbReference>
<dbReference type="EMBL" id="LHXX01000058">
    <property type="protein sequence ID" value="KXB01245.1"/>
    <property type="molecule type" value="Genomic_DNA"/>
</dbReference>
<gene>
    <name evidence="2" type="ORF">AKJ43_03535</name>
</gene>
<sequence length="94" mass="11193">MGRWWHKGEEIDIVALNKETREIAIFECKWSRVDEKRAERILDSLKNKAPLLKWYNGKRKEYYGVVGKTIEGKENLREKGYLVFDLKDLESVSF</sequence>